<evidence type="ECO:0000313" key="8">
    <source>
        <dbReference type="EMBL" id="MFC6869026.1"/>
    </source>
</evidence>
<dbReference type="PANTHER" id="PTHR43077:SF10">
    <property type="entry name" value="TRANSPORT PERMEASE PROTEIN"/>
    <property type="match status" value="1"/>
</dbReference>
<protein>
    <submittedName>
        <fullName evidence="8">YhgE/Pip domain-containing protein</fullName>
    </submittedName>
</protein>
<name>A0ABW2C137_9PSEU</name>
<dbReference type="InterPro" id="IPR013525">
    <property type="entry name" value="ABC2_TM"/>
</dbReference>
<evidence type="ECO:0000256" key="4">
    <source>
        <dbReference type="ARBA" id="ARBA00023136"/>
    </source>
</evidence>
<dbReference type="Gene3D" id="1.10.287.950">
    <property type="entry name" value="Methyl-accepting chemotaxis protein"/>
    <property type="match status" value="2"/>
</dbReference>
<feature type="transmembrane region" description="Helical" evidence="6">
    <location>
        <begin position="663"/>
        <end position="687"/>
    </location>
</feature>
<comment type="caution">
    <text evidence="8">The sequence shown here is derived from an EMBL/GenBank/DDBJ whole genome shotgun (WGS) entry which is preliminary data.</text>
</comment>
<evidence type="ECO:0000259" key="7">
    <source>
        <dbReference type="Pfam" id="PF12698"/>
    </source>
</evidence>
<dbReference type="InterPro" id="IPR051328">
    <property type="entry name" value="T7SS_ABC-Transporter"/>
</dbReference>
<feature type="compositionally biased region" description="Low complexity" evidence="5">
    <location>
        <begin position="432"/>
        <end position="446"/>
    </location>
</feature>
<dbReference type="Pfam" id="PF12698">
    <property type="entry name" value="ABC2_membrane_3"/>
    <property type="match status" value="1"/>
</dbReference>
<feature type="region of interest" description="Disordered" evidence="5">
    <location>
        <begin position="432"/>
        <end position="464"/>
    </location>
</feature>
<accession>A0ABW2C137</accession>
<dbReference type="PANTHER" id="PTHR43077">
    <property type="entry name" value="TRANSPORT PERMEASE YVFS-RELATED"/>
    <property type="match status" value="1"/>
</dbReference>
<evidence type="ECO:0000256" key="1">
    <source>
        <dbReference type="ARBA" id="ARBA00004141"/>
    </source>
</evidence>
<dbReference type="RefSeq" id="WP_345392827.1">
    <property type="nucleotide sequence ID" value="NZ_BAABLA010000013.1"/>
</dbReference>
<evidence type="ECO:0000313" key="9">
    <source>
        <dbReference type="Proteomes" id="UP001596337"/>
    </source>
</evidence>
<dbReference type="Proteomes" id="UP001596337">
    <property type="component" value="Unassembled WGS sequence"/>
</dbReference>
<gene>
    <name evidence="8" type="ORF">ACFQGD_17930</name>
</gene>
<keyword evidence="3 6" id="KW-1133">Transmembrane helix</keyword>
<feature type="compositionally biased region" description="Basic and acidic residues" evidence="5">
    <location>
        <begin position="451"/>
        <end position="464"/>
    </location>
</feature>
<feature type="transmembrane region" description="Helical" evidence="6">
    <location>
        <begin position="586"/>
        <end position="606"/>
    </location>
</feature>
<keyword evidence="2 6" id="KW-0812">Transmembrane</keyword>
<dbReference type="NCBIfam" id="TIGR03057">
    <property type="entry name" value="xxxLxxG_by_4"/>
    <property type="match status" value="6"/>
</dbReference>
<dbReference type="SUPFAM" id="SSF58104">
    <property type="entry name" value="Methyl-accepting chemotaxis protein (MCP) signaling domain"/>
    <property type="match status" value="1"/>
</dbReference>
<dbReference type="InterPro" id="IPR023908">
    <property type="entry name" value="xxxLxxG_rpt"/>
</dbReference>
<proteinExistence type="predicted"/>
<keyword evidence="9" id="KW-1185">Reference proteome</keyword>
<evidence type="ECO:0000256" key="2">
    <source>
        <dbReference type="ARBA" id="ARBA00022692"/>
    </source>
</evidence>
<evidence type="ECO:0000256" key="3">
    <source>
        <dbReference type="ARBA" id="ARBA00022989"/>
    </source>
</evidence>
<dbReference type="NCBIfam" id="TIGR03061">
    <property type="entry name" value="pip_yhgE_Nterm"/>
    <property type="match status" value="1"/>
</dbReference>
<sequence length="709" mass="72752">MLKPFANTARATASGPLTWRTWTGLVVVPALIVALLSWAYWSPQADHGTATAAVVNLDEPVTVDDQLVPLGRELAANLTHRADSAYRWVLTSADDAEAGLADGSYTAAVTIPENFSARATSVATAEPLEATQAEVTVRTSAAAGVIDPEVSRQVAEATQRTLNKQVVETYLGNIYIAFGTIHDKIAEAADGAGELADGAGELFAGTRELADGADKLAIGADELSTGADELDEGAHELSAGAAELADGTARLADGSAELADGLTQAERDTARLPELTRRLAEGARQVANGNEQIADVVVPLANRIITAIDALPAASSAAAEFQRLADECEPDGETGICDRLRDAAARFTAEAEKIDSVRESVRQSVVETRDSVTALAEGARKVADGNARLADSAGELAAGIADAAEGARRLDDGVRRTNDGAHELADGASRLAEGTGELSSGASELSGGAGELRDGTGKVRDGAGELHDGAEELATGLASGKDEIPTYTDDERDHLKTVAATPMTADGSGIDIGRSAIALFVALALWAGALATYLITRAVPSAVLTSREPTWRIIARAAMPGATAAVLAVLGLSLVLAPFLDLGLGQWLAFLGVTLLAALAFVALNQAATAIFKRPGRLASLAVLVLTAATGVVSTIPGPLYAISGVLPTHGAVLALRAIVTEAGGATTGVIQLAVWLAIGALATIVVTDRRRFLTGKQLRSGSFLPAAT</sequence>
<organism evidence="8 9">
    <name type="scientific">Haloechinothrix salitolerans</name>
    <dbReference type="NCBI Taxonomy" id="926830"/>
    <lineage>
        <taxon>Bacteria</taxon>
        <taxon>Bacillati</taxon>
        <taxon>Actinomycetota</taxon>
        <taxon>Actinomycetes</taxon>
        <taxon>Pseudonocardiales</taxon>
        <taxon>Pseudonocardiaceae</taxon>
        <taxon>Haloechinothrix</taxon>
    </lineage>
</organism>
<feature type="transmembrane region" description="Helical" evidence="6">
    <location>
        <begin position="557"/>
        <end position="580"/>
    </location>
</feature>
<evidence type="ECO:0000256" key="5">
    <source>
        <dbReference type="SAM" id="MobiDB-lite"/>
    </source>
</evidence>
<comment type="subcellular location">
    <subcellularLocation>
        <location evidence="1">Membrane</location>
        <topology evidence="1">Multi-pass membrane protein</topology>
    </subcellularLocation>
</comment>
<keyword evidence="4 6" id="KW-0472">Membrane</keyword>
<feature type="transmembrane region" description="Helical" evidence="6">
    <location>
        <begin position="516"/>
        <end position="536"/>
    </location>
</feature>
<reference evidence="9" key="1">
    <citation type="journal article" date="2019" name="Int. J. Syst. Evol. Microbiol.">
        <title>The Global Catalogue of Microorganisms (GCM) 10K type strain sequencing project: providing services to taxonomists for standard genome sequencing and annotation.</title>
        <authorList>
            <consortium name="The Broad Institute Genomics Platform"/>
            <consortium name="The Broad Institute Genome Sequencing Center for Infectious Disease"/>
            <person name="Wu L."/>
            <person name="Ma J."/>
        </authorList>
    </citation>
    <scope>NUCLEOTIDE SEQUENCE [LARGE SCALE GENOMIC DNA]</scope>
    <source>
        <strain evidence="9">KCTC 32255</strain>
    </source>
</reference>
<feature type="transmembrane region" description="Helical" evidence="6">
    <location>
        <begin position="21"/>
        <end position="41"/>
    </location>
</feature>
<feature type="transmembrane region" description="Helical" evidence="6">
    <location>
        <begin position="618"/>
        <end position="643"/>
    </location>
</feature>
<dbReference type="EMBL" id="JBHSXX010000001">
    <property type="protein sequence ID" value="MFC6869026.1"/>
    <property type="molecule type" value="Genomic_DNA"/>
</dbReference>
<feature type="domain" description="ABC-2 type transporter transmembrane" evidence="7">
    <location>
        <begin position="20"/>
        <end position="164"/>
    </location>
</feature>
<evidence type="ECO:0000256" key="6">
    <source>
        <dbReference type="SAM" id="Phobius"/>
    </source>
</evidence>
<dbReference type="InterPro" id="IPR017500">
    <property type="entry name" value="Phage_infect_YhgE_N"/>
</dbReference>